<dbReference type="PANTHER" id="PTHR33702:SF30">
    <property type="entry name" value="OS05G0576600 PROTEIN"/>
    <property type="match status" value="1"/>
</dbReference>
<dbReference type="PANTHER" id="PTHR33702">
    <property type="entry name" value="BNAA09G40010D PROTEIN"/>
    <property type="match status" value="1"/>
</dbReference>
<dbReference type="EMBL" id="SWLB01000003">
    <property type="protein sequence ID" value="KAF3339642.1"/>
    <property type="molecule type" value="Genomic_DNA"/>
</dbReference>
<dbReference type="Proteomes" id="UP000623129">
    <property type="component" value="Unassembled WGS sequence"/>
</dbReference>
<sequence length="157" mass="18219">MGKFFVIYNIELNILTCNLAHWRKRKYQRLEQGRKRTTLVTRLGDGQNRRPRSRFFKLRSIGRFRIRILSPIRLLARLRDAYVNAMLGLASKGSAFSTRNGPEAYWTKRIPQSGSTRLGSTEYEKRLIAEIYKSLVASGEVVSMLRRSDQEVELHAS</sequence>
<evidence type="ECO:0000313" key="2">
    <source>
        <dbReference type="Proteomes" id="UP000623129"/>
    </source>
</evidence>
<evidence type="ECO:0000313" key="1">
    <source>
        <dbReference type="EMBL" id="KAF3339642.1"/>
    </source>
</evidence>
<accession>A0A833VGW1</accession>
<dbReference type="OrthoDB" id="764584at2759"/>
<reference evidence="1" key="1">
    <citation type="submission" date="2020-01" db="EMBL/GenBank/DDBJ databases">
        <title>Genome sequence of Kobresia littledalei, the first chromosome-level genome in the family Cyperaceae.</title>
        <authorList>
            <person name="Qu G."/>
        </authorList>
    </citation>
    <scope>NUCLEOTIDE SEQUENCE</scope>
    <source>
        <strain evidence="1">C.B.Clarke</strain>
        <tissue evidence="1">Leaf</tissue>
    </source>
</reference>
<keyword evidence="2" id="KW-1185">Reference proteome</keyword>
<protein>
    <submittedName>
        <fullName evidence="1">Uncharacterized protein</fullName>
    </submittedName>
</protein>
<organism evidence="1 2">
    <name type="scientific">Carex littledalei</name>
    <dbReference type="NCBI Taxonomy" id="544730"/>
    <lineage>
        <taxon>Eukaryota</taxon>
        <taxon>Viridiplantae</taxon>
        <taxon>Streptophyta</taxon>
        <taxon>Embryophyta</taxon>
        <taxon>Tracheophyta</taxon>
        <taxon>Spermatophyta</taxon>
        <taxon>Magnoliopsida</taxon>
        <taxon>Liliopsida</taxon>
        <taxon>Poales</taxon>
        <taxon>Cyperaceae</taxon>
        <taxon>Cyperoideae</taxon>
        <taxon>Cariceae</taxon>
        <taxon>Carex</taxon>
        <taxon>Carex subgen. Euthyceras</taxon>
    </lineage>
</organism>
<name>A0A833VGW1_9POAL</name>
<proteinExistence type="predicted"/>
<gene>
    <name evidence="1" type="ORF">FCM35_KLT15413</name>
</gene>
<dbReference type="AlphaFoldDB" id="A0A833VGW1"/>
<comment type="caution">
    <text evidence="1">The sequence shown here is derived from an EMBL/GenBank/DDBJ whole genome shotgun (WGS) entry which is preliminary data.</text>
</comment>